<sequence length="142" mass="16202">MKIKTSRARGSSRNGAASMPGLLLARSQHPFSNSDYLYVNLYVDTYKWQSQNNCISMFIVVAHRVSMSKYQTQDAFARSIEDKRNSSVFFLIIVFPPSHKRQICGGHLLEDDYGYSLPSHRSRTERGGSLPLRHRGSYLRAN</sequence>
<dbReference type="EMBL" id="CADCXV010000865">
    <property type="protein sequence ID" value="CAB0037706.1"/>
    <property type="molecule type" value="Genomic_DNA"/>
</dbReference>
<evidence type="ECO:0000313" key="2">
    <source>
        <dbReference type="EMBL" id="CAB0037706.1"/>
    </source>
</evidence>
<proteinExistence type="predicted"/>
<reference evidence="2 3" key="1">
    <citation type="submission" date="2020-02" db="EMBL/GenBank/DDBJ databases">
        <authorList>
            <person name="Ferguson B K."/>
        </authorList>
    </citation>
    <scope>NUCLEOTIDE SEQUENCE [LARGE SCALE GENOMIC DNA]</scope>
</reference>
<evidence type="ECO:0000313" key="3">
    <source>
        <dbReference type="Proteomes" id="UP000479190"/>
    </source>
</evidence>
<name>A0A6H5IKP5_9HYME</name>
<accession>A0A6H5IKP5</accession>
<feature type="region of interest" description="Disordered" evidence="1">
    <location>
        <begin position="119"/>
        <end position="142"/>
    </location>
</feature>
<evidence type="ECO:0000256" key="1">
    <source>
        <dbReference type="SAM" id="MobiDB-lite"/>
    </source>
</evidence>
<dbReference type="AlphaFoldDB" id="A0A6H5IKP5"/>
<feature type="compositionally biased region" description="Basic residues" evidence="1">
    <location>
        <begin position="132"/>
        <end position="142"/>
    </location>
</feature>
<dbReference type="Proteomes" id="UP000479190">
    <property type="component" value="Unassembled WGS sequence"/>
</dbReference>
<gene>
    <name evidence="2" type="ORF">TBRA_LOCUS9522</name>
</gene>
<organism evidence="2 3">
    <name type="scientific">Trichogramma brassicae</name>
    <dbReference type="NCBI Taxonomy" id="86971"/>
    <lineage>
        <taxon>Eukaryota</taxon>
        <taxon>Metazoa</taxon>
        <taxon>Ecdysozoa</taxon>
        <taxon>Arthropoda</taxon>
        <taxon>Hexapoda</taxon>
        <taxon>Insecta</taxon>
        <taxon>Pterygota</taxon>
        <taxon>Neoptera</taxon>
        <taxon>Endopterygota</taxon>
        <taxon>Hymenoptera</taxon>
        <taxon>Apocrita</taxon>
        <taxon>Proctotrupomorpha</taxon>
        <taxon>Chalcidoidea</taxon>
        <taxon>Trichogrammatidae</taxon>
        <taxon>Trichogramma</taxon>
    </lineage>
</organism>
<protein>
    <submittedName>
        <fullName evidence="2">Uncharacterized protein</fullName>
    </submittedName>
</protein>
<keyword evidence="3" id="KW-1185">Reference proteome</keyword>